<evidence type="ECO:0000256" key="3">
    <source>
        <dbReference type="PROSITE-ProRule" id="PRU00023"/>
    </source>
</evidence>
<evidence type="ECO:0000313" key="7">
    <source>
        <dbReference type="EMBL" id="KAH0555888.1"/>
    </source>
</evidence>
<dbReference type="Gene3D" id="3.40.50.300">
    <property type="entry name" value="P-loop containing nucleotide triphosphate hydrolases"/>
    <property type="match status" value="1"/>
</dbReference>
<feature type="repeat" description="ANK" evidence="3">
    <location>
        <begin position="1384"/>
        <end position="1416"/>
    </location>
</feature>
<dbReference type="SUPFAM" id="SSF48403">
    <property type="entry name" value="Ankyrin repeat"/>
    <property type="match status" value="2"/>
</dbReference>
<reference evidence="7" key="1">
    <citation type="submission" date="2021-03" db="EMBL/GenBank/DDBJ databases">
        <title>Comparative genomics and phylogenomic investigation of the class Geoglossomycetes provide insights into ecological specialization and systematics.</title>
        <authorList>
            <person name="Melie T."/>
            <person name="Pirro S."/>
            <person name="Miller A.N."/>
            <person name="Quandt A."/>
        </authorList>
    </citation>
    <scope>NUCLEOTIDE SEQUENCE</scope>
    <source>
        <strain evidence="7">CAQ_001_2017</strain>
    </source>
</reference>
<feature type="repeat" description="ANK" evidence="3">
    <location>
        <begin position="1261"/>
        <end position="1293"/>
    </location>
</feature>
<dbReference type="Pfam" id="PF13637">
    <property type="entry name" value="Ank_4"/>
    <property type="match status" value="1"/>
</dbReference>
<keyword evidence="1" id="KW-0677">Repeat</keyword>
<comment type="caution">
    <text evidence="7">The sequence shown here is derived from an EMBL/GenBank/DDBJ whole genome shotgun (WGS) entry which is preliminary data.</text>
</comment>
<keyword evidence="8" id="KW-1185">Reference proteome</keyword>
<evidence type="ECO:0000313" key="8">
    <source>
        <dbReference type="Proteomes" id="UP000750711"/>
    </source>
</evidence>
<dbReference type="Proteomes" id="UP000750711">
    <property type="component" value="Unassembled WGS sequence"/>
</dbReference>
<dbReference type="PROSITE" id="PS50088">
    <property type="entry name" value="ANK_REPEAT"/>
    <property type="match status" value="15"/>
</dbReference>
<evidence type="ECO:0000259" key="5">
    <source>
        <dbReference type="Pfam" id="PF01048"/>
    </source>
</evidence>
<dbReference type="InterPro" id="IPR056884">
    <property type="entry name" value="NPHP3-like_N"/>
</dbReference>
<dbReference type="InterPro" id="IPR002110">
    <property type="entry name" value="Ankyrin_rpt"/>
</dbReference>
<dbReference type="Pfam" id="PF01048">
    <property type="entry name" value="PNP_UDP_1"/>
    <property type="match status" value="1"/>
</dbReference>
<keyword evidence="2 3" id="KW-0040">ANK repeat</keyword>
<dbReference type="Gene3D" id="1.25.40.20">
    <property type="entry name" value="Ankyrin repeat-containing domain"/>
    <property type="match status" value="8"/>
</dbReference>
<dbReference type="GO" id="GO:0003824">
    <property type="term" value="F:catalytic activity"/>
    <property type="evidence" value="ECO:0007669"/>
    <property type="project" value="InterPro"/>
</dbReference>
<dbReference type="EMBL" id="JAGHQM010001313">
    <property type="protein sequence ID" value="KAH0555888.1"/>
    <property type="molecule type" value="Genomic_DNA"/>
</dbReference>
<dbReference type="Pfam" id="PF24883">
    <property type="entry name" value="NPHP3_N"/>
    <property type="match status" value="1"/>
</dbReference>
<dbReference type="InterPro" id="IPR036770">
    <property type="entry name" value="Ankyrin_rpt-contain_sf"/>
</dbReference>
<evidence type="ECO:0000256" key="2">
    <source>
        <dbReference type="ARBA" id="ARBA00023043"/>
    </source>
</evidence>
<dbReference type="SUPFAM" id="SSF53167">
    <property type="entry name" value="Purine and uridine phosphorylases"/>
    <property type="match status" value="1"/>
</dbReference>
<protein>
    <submittedName>
        <fullName evidence="7">Uncharacterized protein</fullName>
    </submittedName>
</protein>
<gene>
    <name evidence="7" type="ORF">GP486_006166</name>
</gene>
<feature type="compositionally biased region" description="Basic and acidic residues" evidence="4">
    <location>
        <begin position="24"/>
        <end position="33"/>
    </location>
</feature>
<accession>A0A9P8L7W1</accession>
<dbReference type="Gene3D" id="3.40.50.1580">
    <property type="entry name" value="Nucleoside phosphorylase domain"/>
    <property type="match status" value="1"/>
</dbReference>
<feature type="repeat" description="ANK" evidence="3">
    <location>
        <begin position="1032"/>
        <end position="1064"/>
    </location>
</feature>
<dbReference type="PRINTS" id="PR01415">
    <property type="entry name" value="ANKYRIN"/>
</dbReference>
<feature type="repeat" description="ANK" evidence="3">
    <location>
        <begin position="1065"/>
        <end position="1097"/>
    </location>
</feature>
<dbReference type="SUPFAM" id="SSF52540">
    <property type="entry name" value="P-loop containing nucleoside triphosphate hydrolases"/>
    <property type="match status" value="1"/>
</dbReference>
<feature type="domain" description="Nucleoside phosphorylase" evidence="5">
    <location>
        <begin position="49"/>
        <end position="340"/>
    </location>
</feature>
<proteinExistence type="predicted"/>
<dbReference type="Pfam" id="PF00023">
    <property type="entry name" value="Ank"/>
    <property type="match status" value="1"/>
</dbReference>
<feature type="region of interest" description="Disordered" evidence="4">
    <location>
        <begin position="1"/>
        <end position="41"/>
    </location>
</feature>
<feature type="repeat" description="ANK" evidence="3">
    <location>
        <begin position="933"/>
        <end position="965"/>
    </location>
</feature>
<evidence type="ECO:0000256" key="4">
    <source>
        <dbReference type="SAM" id="MobiDB-lite"/>
    </source>
</evidence>
<evidence type="ECO:0000256" key="1">
    <source>
        <dbReference type="ARBA" id="ARBA00022737"/>
    </source>
</evidence>
<feature type="repeat" description="ANK" evidence="3">
    <location>
        <begin position="866"/>
        <end position="898"/>
    </location>
</feature>
<dbReference type="PANTHER" id="PTHR24198:SF165">
    <property type="entry name" value="ANKYRIN REPEAT-CONTAINING PROTEIN-RELATED"/>
    <property type="match status" value="1"/>
</dbReference>
<dbReference type="GO" id="GO:0005737">
    <property type="term" value="C:cytoplasm"/>
    <property type="evidence" value="ECO:0007669"/>
    <property type="project" value="TreeGrafter"/>
</dbReference>
<feature type="repeat" description="ANK" evidence="3">
    <location>
        <begin position="999"/>
        <end position="1031"/>
    </location>
</feature>
<feature type="repeat" description="ANK" evidence="3">
    <location>
        <begin position="899"/>
        <end position="931"/>
    </location>
</feature>
<feature type="repeat" description="ANK" evidence="3">
    <location>
        <begin position="1184"/>
        <end position="1216"/>
    </location>
</feature>
<feature type="repeat" description="ANK" evidence="3">
    <location>
        <begin position="1294"/>
        <end position="1326"/>
    </location>
</feature>
<name>A0A9P8L7W1_9PEZI</name>
<feature type="domain" description="Nephrocystin 3-like N-terminal" evidence="6">
    <location>
        <begin position="412"/>
        <end position="574"/>
    </location>
</feature>
<organism evidence="7 8">
    <name type="scientific">Trichoglossum hirsutum</name>
    <dbReference type="NCBI Taxonomy" id="265104"/>
    <lineage>
        <taxon>Eukaryota</taxon>
        <taxon>Fungi</taxon>
        <taxon>Dikarya</taxon>
        <taxon>Ascomycota</taxon>
        <taxon>Pezizomycotina</taxon>
        <taxon>Geoglossomycetes</taxon>
        <taxon>Geoglossales</taxon>
        <taxon>Geoglossaceae</taxon>
        <taxon>Trichoglossum</taxon>
    </lineage>
</organism>
<evidence type="ECO:0000259" key="6">
    <source>
        <dbReference type="Pfam" id="PF24883"/>
    </source>
</evidence>
<feature type="repeat" description="ANK" evidence="3">
    <location>
        <begin position="1151"/>
        <end position="1183"/>
    </location>
</feature>
<dbReference type="SMART" id="SM00248">
    <property type="entry name" value="ANK"/>
    <property type="match status" value="16"/>
</dbReference>
<dbReference type="PANTHER" id="PTHR24198">
    <property type="entry name" value="ANKYRIN REPEAT AND PROTEIN KINASE DOMAIN-CONTAINING PROTEIN"/>
    <property type="match status" value="1"/>
</dbReference>
<dbReference type="PROSITE" id="PS50297">
    <property type="entry name" value="ANK_REP_REGION"/>
    <property type="match status" value="12"/>
</dbReference>
<sequence>MSKRTYDDLEGPTFNEPRRRKAEPKKNLERGEDVSPSQSRCTNDEYTVGWICAISTEYVAAQAFLDERHQQPEYVAPNDNNHYTLGKIKKHNVVIAVLPDGQYGISSAASVARDMMHSFPNVRIGLMVGIGGGAPSPKHDIRLGDIVVSLPRDGKGGVFPHDFGKNIQGQGRLQTTGFMNQPPQVLLTAVSGLKAQHEIEGHEFEAAINAVLEKKPKLREKYKRPDPSSDRLYQSRVTHPLKDQADCATACGDDPSNLIIRPERSEEDNPAIHYGLIASANQLMKDAAVRDRLAKENDVLCFEMEAAGLMNHFPCLVIRGICDYADTHKNKEWQGYAAMAAAAYAKDLLRQIPPNKVEAEKRIREQLRDVLDDVKTIKSRFDSEETLRILEWLSKIESQKKQIDVLSRHQEGTGKFLLESQEFMDWRDGKDRILWCIGRPGTGKTILTSVIIDTIKKTLDSSTAGMAFLYCVYAERGSQTIEQLLGSVIQQLLLQQNDIPENIRELYDSHKRSNTRPDLAELSRHLGSIVSLFSRVYIVVDAIDECDESNKTRCSLLAHLQNLDTHVQLLFTSRPLEETPPDAIQFEVVTQEDDVRKYLSARIKKEPGLAKFCDDNGGLEEEILDKIIAKAGGMFLLAKLHLQSIATELRLKTIRKALETLPEKLNDMYHDTMERIQGGQEKNRSDLAMKMLMLLSYALRPLKLGEVQHALLTMEAEPGETSIDPDDVYSKELLISICAGIVVLENGTSTIRFVHHTAETYFESNRERLFKNAQIELTKICVTYLSFDEFESGPCQTNFELGERLRSNPFYDYAARNWGHHAREASTSCKEVMDFLECKTKVEASSEALTVTNRFPPHMHGQRYPRQMTGLHLAAYFGVEEAVRALLQKKVEADAKDTYDQTPLSWAARNGHDAVVKVLLENGADPGSKDTQYGRTPLLWAIKSKHEAATKLLLEKEANPGSRDKDGWTPLLYAASYGYEAAVELLLEKGADIETVCNHGRTALHLATQQGQEEMAKLLLGKGANIAATDNDGQTTLHLATWQGYEKTVRLLLEKGANIAAKDYKGRTTLHWAALRTHEKVTKLLLERGADIAATDNNGRTALHLSTMEAEGIRLDRRAIQSGRHGELEEHEDVVNLLLKKGVNATTTRIYGRMTSRLAARRSVEGVVRVLLEKGADIDTTDNDGQRALHRAAANGQGSIVKLLLENGASVETTDDNGRTALHLAMLRVSMIRYSPVAKERDGVARILLEKGANTATRDQWGLTALHYAAGLGYQAGALLLLKKRADITATDSEGRTALHWAAAMGYIGVVMLLLENEADIAARDNSGRTALHWMALPSKELGYKSSVPPFPMSFFSYSMWEQRNGVAELLLKNGAGTAAVDNKRQTTLHLAAREGLGELAKLLLKEGADIAVIDIDGRTPLHWAAAMGHKDVAELLLKNGADIAATDNSGRTPLHWAAIAHHEEVVKLLLQKGADISTTDKDSRTPLQWTLHQRELELVREREAELRPVLDSVLARHPREGVTKLLLEKESQIT</sequence>
<dbReference type="GO" id="GO:0009116">
    <property type="term" value="P:nucleoside metabolic process"/>
    <property type="evidence" value="ECO:0007669"/>
    <property type="project" value="InterPro"/>
</dbReference>
<feature type="repeat" description="ANK" evidence="3">
    <location>
        <begin position="966"/>
        <end position="998"/>
    </location>
</feature>
<feature type="repeat" description="ANK" evidence="3">
    <location>
        <begin position="1217"/>
        <end position="1260"/>
    </location>
</feature>
<dbReference type="InterPro" id="IPR027417">
    <property type="entry name" value="P-loop_NTPase"/>
</dbReference>
<feature type="repeat" description="ANK" evidence="3">
    <location>
        <begin position="1417"/>
        <end position="1449"/>
    </location>
</feature>
<dbReference type="InterPro" id="IPR000845">
    <property type="entry name" value="Nucleoside_phosphorylase_d"/>
</dbReference>
<dbReference type="Pfam" id="PF12796">
    <property type="entry name" value="Ank_2"/>
    <property type="match status" value="6"/>
</dbReference>
<dbReference type="InterPro" id="IPR035994">
    <property type="entry name" value="Nucleoside_phosphorylase_sf"/>
</dbReference>
<feature type="repeat" description="ANK" evidence="3">
    <location>
        <begin position="1450"/>
        <end position="1482"/>
    </location>
</feature>